<protein>
    <submittedName>
        <fullName evidence="2">Uncharacterized protein</fullName>
    </submittedName>
</protein>
<dbReference type="EMBL" id="DF977503">
    <property type="protein sequence ID" value="GAP91288.1"/>
    <property type="molecule type" value="Genomic_DNA"/>
</dbReference>
<proteinExistence type="predicted"/>
<organism evidence="2">
    <name type="scientific">Rosellinia necatrix</name>
    <name type="common">White root-rot fungus</name>
    <dbReference type="NCBI Taxonomy" id="77044"/>
    <lineage>
        <taxon>Eukaryota</taxon>
        <taxon>Fungi</taxon>
        <taxon>Dikarya</taxon>
        <taxon>Ascomycota</taxon>
        <taxon>Pezizomycotina</taxon>
        <taxon>Sordariomycetes</taxon>
        <taxon>Xylariomycetidae</taxon>
        <taxon>Xylariales</taxon>
        <taxon>Xylariaceae</taxon>
        <taxon>Rosellinia</taxon>
    </lineage>
</organism>
<feature type="compositionally biased region" description="Polar residues" evidence="1">
    <location>
        <begin position="18"/>
        <end position="32"/>
    </location>
</feature>
<name>A0A1W2TS17_ROSNE</name>
<feature type="region of interest" description="Disordered" evidence="1">
    <location>
        <begin position="1"/>
        <end position="32"/>
    </location>
</feature>
<dbReference type="AlphaFoldDB" id="A0A1W2TS17"/>
<accession>A0A1W2TS17</accession>
<evidence type="ECO:0000313" key="2">
    <source>
        <dbReference type="EMBL" id="GAP91288.1"/>
    </source>
</evidence>
<sequence length="215" mass="23625">MANEQEYEGELFVPQPSPATVNGQEDEPTLQQPSLAMGQNGAIQVGHAQPPAVANATGQVLASGQFQCALMDRHGAATTQMCGATMNNTVGSIKSHLSKIHRPTSNYVRSQASHAKSHGQPPLVCDRPRLNGEGWCTNELYGKHSLVAHARKAHKFKGSSVSLSTPWKDLTVGQQMYYSVRVQLERRRLENGNVYTPEDEALNTRYEQEKFPDIV</sequence>
<keyword evidence="3" id="KW-1185">Reference proteome</keyword>
<evidence type="ECO:0000256" key="1">
    <source>
        <dbReference type="SAM" id="MobiDB-lite"/>
    </source>
</evidence>
<reference evidence="2" key="1">
    <citation type="submission" date="2016-03" db="EMBL/GenBank/DDBJ databases">
        <title>Draft genome sequence of Rosellinia necatrix.</title>
        <authorList>
            <person name="Kanematsu S."/>
        </authorList>
    </citation>
    <scope>NUCLEOTIDE SEQUENCE [LARGE SCALE GENOMIC DNA]</scope>
    <source>
        <strain evidence="2">W97</strain>
    </source>
</reference>
<evidence type="ECO:0000313" key="3">
    <source>
        <dbReference type="Proteomes" id="UP000054516"/>
    </source>
</evidence>
<dbReference type="Proteomes" id="UP000054516">
    <property type="component" value="Unassembled WGS sequence"/>
</dbReference>
<gene>
    <name evidence="2" type="ORF">SAMD00023353_5800160</name>
</gene>
<dbReference type="OrthoDB" id="4601537at2759"/>